<comment type="caution">
    <text evidence="1">The sequence shown here is derived from an EMBL/GenBank/DDBJ whole genome shotgun (WGS) entry which is preliminary data.</text>
</comment>
<protein>
    <submittedName>
        <fullName evidence="1">Uncharacterized protein</fullName>
    </submittedName>
</protein>
<proteinExistence type="predicted"/>
<dbReference type="AlphaFoldDB" id="A0A5M9ZKN4"/>
<reference evidence="1 2" key="1">
    <citation type="journal article" date="2019" name="Syst. Appl. Microbiol.">
        <title>Characterization of Bifidobacterium species in feaces of the Egyptian fruit bat: Description of B. vespertilionis sp. nov. and B. rousetti sp. nov.</title>
        <authorList>
            <person name="Modesto M."/>
            <person name="Satti M."/>
            <person name="Watanabe K."/>
            <person name="Puglisi E."/>
            <person name="Morelli L."/>
            <person name="Huang C.-H."/>
            <person name="Liou J.-S."/>
            <person name="Miyashita M."/>
            <person name="Tamura T."/>
            <person name="Saito S."/>
            <person name="Mori K."/>
            <person name="Huang L."/>
            <person name="Sciavilla P."/>
            <person name="Sandri C."/>
            <person name="Spiezio C."/>
            <person name="Vitali F."/>
            <person name="Cavalieri D."/>
            <person name="Perpetuini G."/>
            <person name="Tofalo R."/>
            <person name="Bonetti A."/>
            <person name="Arita M."/>
            <person name="Mattarelli P."/>
        </authorList>
    </citation>
    <scope>NUCLEOTIDE SEQUENCE [LARGE SCALE GENOMIC DNA]</scope>
    <source>
        <strain evidence="1 2">RST17</strain>
    </source>
</reference>
<organism evidence="1 2">
    <name type="scientific">Bifidobacterium myosotis</name>
    <dbReference type="NCBI Taxonomy" id="1630166"/>
    <lineage>
        <taxon>Bacteria</taxon>
        <taxon>Bacillati</taxon>
        <taxon>Actinomycetota</taxon>
        <taxon>Actinomycetes</taxon>
        <taxon>Bifidobacteriales</taxon>
        <taxon>Bifidobacteriaceae</taxon>
        <taxon>Bifidobacterium</taxon>
    </lineage>
</organism>
<name>A0A5M9ZKN4_9BIFI</name>
<evidence type="ECO:0000313" key="2">
    <source>
        <dbReference type="Proteomes" id="UP000410049"/>
    </source>
</evidence>
<accession>A0A5M9ZKN4</accession>
<dbReference type="RefSeq" id="WP_150379316.1">
    <property type="nucleotide sequence ID" value="NZ_RZUH01000004.1"/>
</dbReference>
<evidence type="ECO:0000313" key="1">
    <source>
        <dbReference type="EMBL" id="KAA8828150.1"/>
    </source>
</evidence>
<dbReference type="Proteomes" id="UP000410049">
    <property type="component" value="Unassembled WGS sequence"/>
</dbReference>
<gene>
    <name evidence="1" type="ORF">EMO91_06835</name>
</gene>
<sequence>MTPALDADLWWGIENPDDVRAGDVVVSIIGNRYTAAPIRGVTGSTMCRNPDDPDHAFILDWDRFDYALRHRPRPDGPRPPRRLDEWRPGRACPGCGREDGWRNDGVLRMDGGATPALWRLSWRCRCGRTLATTMRDAA</sequence>
<dbReference type="EMBL" id="RZUH01000004">
    <property type="protein sequence ID" value="KAA8828150.1"/>
    <property type="molecule type" value="Genomic_DNA"/>
</dbReference>